<dbReference type="RefSeq" id="WP_145234037.1">
    <property type="nucleotide sequence ID" value="NZ_CP036273.1"/>
</dbReference>
<dbReference type="EMBL" id="CP036273">
    <property type="protein sequence ID" value="QDU18627.1"/>
    <property type="molecule type" value="Genomic_DNA"/>
</dbReference>
<dbReference type="AlphaFoldDB" id="A0A517XM87"/>
<dbReference type="KEGG" id="uli:ETAA1_05200"/>
<dbReference type="OrthoDB" id="276303at2"/>
<evidence type="ECO:0000313" key="2">
    <source>
        <dbReference type="EMBL" id="QDU18627.1"/>
    </source>
</evidence>
<sequence>MATALEPTPPAARLLTTADLLALPDDGVERWLIDGRLVEVGMTIRNKFHARIQSRVSFVLESWLDAQPEPRGSCYAGEVGVRLVRNPDRTVGVDAVYLAPDVTARVMADDSTTIIDGVPTLAVEILSPSDTVEDITQKVKLFRAAGVPQVWLLNPDFRTVSIHFPVAESVTLNATQELDGGDALPGFRVPVARLFPG</sequence>
<evidence type="ECO:0000313" key="3">
    <source>
        <dbReference type="Proteomes" id="UP000319576"/>
    </source>
</evidence>
<dbReference type="PANTHER" id="PTHR34107:SF4">
    <property type="entry name" value="SLL1222 PROTEIN"/>
    <property type="match status" value="1"/>
</dbReference>
<feature type="domain" description="Putative restriction endonuclease" evidence="1">
    <location>
        <begin position="19"/>
        <end position="192"/>
    </location>
</feature>
<dbReference type="CDD" id="cd06260">
    <property type="entry name" value="DUF820-like"/>
    <property type="match status" value="1"/>
</dbReference>
<protein>
    <recommendedName>
        <fullName evidence="1">Putative restriction endonuclease domain-containing protein</fullName>
    </recommendedName>
</protein>
<organism evidence="2 3">
    <name type="scientific">Urbifossiella limnaea</name>
    <dbReference type="NCBI Taxonomy" id="2528023"/>
    <lineage>
        <taxon>Bacteria</taxon>
        <taxon>Pseudomonadati</taxon>
        <taxon>Planctomycetota</taxon>
        <taxon>Planctomycetia</taxon>
        <taxon>Gemmatales</taxon>
        <taxon>Gemmataceae</taxon>
        <taxon>Urbifossiella</taxon>
    </lineage>
</organism>
<dbReference type="InterPro" id="IPR011335">
    <property type="entry name" value="Restrct_endonuc-II-like"/>
</dbReference>
<reference evidence="2 3" key="1">
    <citation type="submission" date="2019-02" db="EMBL/GenBank/DDBJ databases">
        <title>Deep-cultivation of Planctomycetes and their phenomic and genomic characterization uncovers novel biology.</title>
        <authorList>
            <person name="Wiegand S."/>
            <person name="Jogler M."/>
            <person name="Boedeker C."/>
            <person name="Pinto D."/>
            <person name="Vollmers J."/>
            <person name="Rivas-Marin E."/>
            <person name="Kohn T."/>
            <person name="Peeters S.H."/>
            <person name="Heuer A."/>
            <person name="Rast P."/>
            <person name="Oberbeckmann S."/>
            <person name="Bunk B."/>
            <person name="Jeske O."/>
            <person name="Meyerdierks A."/>
            <person name="Storesund J.E."/>
            <person name="Kallscheuer N."/>
            <person name="Luecker S."/>
            <person name="Lage O.M."/>
            <person name="Pohl T."/>
            <person name="Merkel B.J."/>
            <person name="Hornburger P."/>
            <person name="Mueller R.-W."/>
            <person name="Bruemmer F."/>
            <person name="Labrenz M."/>
            <person name="Spormann A.M."/>
            <person name="Op den Camp H."/>
            <person name="Overmann J."/>
            <person name="Amann R."/>
            <person name="Jetten M.S.M."/>
            <person name="Mascher T."/>
            <person name="Medema M.H."/>
            <person name="Devos D.P."/>
            <person name="Kaster A.-K."/>
            <person name="Ovreas L."/>
            <person name="Rohde M."/>
            <person name="Galperin M.Y."/>
            <person name="Jogler C."/>
        </authorList>
    </citation>
    <scope>NUCLEOTIDE SEQUENCE [LARGE SCALE GENOMIC DNA]</scope>
    <source>
        <strain evidence="2 3">ETA_A1</strain>
    </source>
</reference>
<dbReference type="InterPro" id="IPR008538">
    <property type="entry name" value="Uma2"/>
</dbReference>
<name>A0A517XM87_9BACT</name>
<accession>A0A517XM87</accession>
<dbReference type="InterPro" id="IPR012296">
    <property type="entry name" value="Nuclease_put_TT1808"/>
</dbReference>
<proteinExistence type="predicted"/>
<dbReference type="Proteomes" id="UP000319576">
    <property type="component" value="Chromosome"/>
</dbReference>
<dbReference type="Gene3D" id="3.90.1570.10">
    <property type="entry name" value="tt1808, chain A"/>
    <property type="match status" value="1"/>
</dbReference>
<dbReference type="PANTHER" id="PTHR34107">
    <property type="entry name" value="SLL0198 PROTEIN-RELATED"/>
    <property type="match status" value="1"/>
</dbReference>
<dbReference type="SUPFAM" id="SSF52980">
    <property type="entry name" value="Restriction endonuclease-like"/>
    <property type="match status" value="1"/>
</dbReference>
<evidence type="ECO:0000259" key="1">
    <source>
        <dbReference type="Pfam" id="PF05685"/>
    </source>
</evidence>
<gene>
    <name evidence="2" type="ORF">ETAA1_05200</name>
</gene>
<dbReference type="Pfam" id="PF05685">
    <property type="entry name" value="Uma2"/>
    <property type="match status" value="1"/>
</dbReference>
<keyword evidence="3" id="KW-1185">Reference proteome</keyword>